<proteinExistence type="predicted"/>
<organism evidence="2 3">
    <name type="scientific">Drosophila albomicans</name>
    <name type="common">Fruit fly</name>
    <dbReference type="NCBI Taxonomy" id="7291"/>
    <lineage>
        <taxon>Eukaryota</taxon>
        <taxon>Metazoa</taxon>
        <taxon>Ecdysozoa</taxon>
        <taxon>Arthropoda</taxon>
        <taxon>Hexapoda</taxon>
        <taxon>Insecta</taxon>
        <taxon>Pterygota</taxon>
        <taxon>Neoptera</taxon>
        <taxon>Endopterygota</taxon>
        <taxon>Diptera</taxon>
        <taxon>Brachycera</taxon>
        <taxon>Muscomorpha</taxon>
        <taxon>Ephydroidea</taxon>
        <taxon>Drosophilidae</taxon>
        <taxon>Drosophila</taxon>
    </lineage>
</organism>
<feature type="transmembrane region" description="Helical" evidence="1">
    <location>
        <begin position="63"/>
        <end position="85"/>
    </location>
</feature>
<dbReference type="GO" id="GO:0005789">
    <property type="term" value="C:endoplasmic reticulum membrane"/>
    <property type="evidence" value="ECO:0007669"/>
    <property type="project" value="TreeGrafter"/>
</dbReference>
<dbReference type="InterPro" id="IPR029044">
    <property type="entry name" value="Nucleotide-diphossugar_trans"/>
</dbReference>
<protein>
    <submittedName>
        <fullName evidence="3">Xyloside xylosyltransferase 1 isoform X2</fullName>
    </submittedName>
</protein>
<dbReference type="OrthoDB" id="411524at2759"/>
<evidence type="ECO:0000256" key="1">
    <source>
        <dbReference type="SAM" id="Phobius"/>
    </source>
</evidence>
<dbReference type="PANTHER" id="PTHR46612">
    <property type="entry name" value="XYLOSIDE XYLOSYLTRANSFERASE 1"/>
    <property type="match status" value="1"/>
</dbReference>
<dbReference type="GeneID" id="117571448"/>
<dbReference type="GO" id="GO:0016266">
    <property type="term" value="P:protein O-linked glycosylation via N-acetyl-galactosamine"/>
    <property type="evidence" value="ECO:0007669"/>
    <property type="project" value="TreeGrafter"/>
</dbReference>
<dbReference type="InterPro" id="IPR042465">
    <property type="entry name" value="XXLT1"/>
</dbReference>
<keyword evidence="1" id="KW-0472">Membrane</keyword>
<keyword evidence="1" id="KW-1133">Transmembrane helix</keyword>
<dbReference type="PANTHER" id="PTHR46612:SF1">
    <property type="entry name" value="XYLOSIDE XYLOSYLTRANSFERASE 1"/>
    <property type="match status" value="1"/>
</dbReference>
<dbReference type="Gene3D" id="3.90.550.10">
    <property type="entry name" value="Spore Coat Polysaccharide Biosynthesis Protein SpsA, Chain A"/>
    <property type="match status" value="1"/>
</dbReference>
<sequence>MAKYAFYNISRKYKTYPANINMECKSQLLDEHENVTLIVNRRSAARQSPKRWTTFRCRWQKKLAISLALIFIGLLIIFTYTDLLFRNKIFSVFLSSRFNQITNVAKLQTSYPQSEQPQGLGGDASNSNNPIVKPMQYLLNYSSMHLNKTSSSDYNIFVIYTRENYRLQMKFDLFAHSLFKHTNAQLHLHIITDKESEMSVLDILQRKIRKFRRIVIYTMYDVQICSNIIQDITAKLSPYFSSMPNSYYSDSLFFLSLGLHRIADKSISRAILFDCDIVFRSDVRLLFAEFDRFLPHQLFGLAPELTPVYRHILYRYRVRFPKSNFGNPYHPMQLVKNNKNSKLITNHNNHERHGYPGLNSGVVLMLLNRIRDSKTYLEVLTQYEVHRLVSKYSFKGHLGDQDFFTLLGYEYPNLIYRLDCIWNRQLCTWWKDHGYSNIFDAYFRCEGVIKMYHGNCNTRIPE</sequence>
<evidence type="ECO:0000313" key="3">
    <source>
        <dbReference type="RefSeq" id="XP_034109485.1"/>
    </source>
</evidence>
<keyword evidence="2" id="KW-1185">Reference proteome</keyword>
<name>A0A6P8XDC8_DROAB</name>
<reference evidence="3" key="1">
    <citation type="submission" date="2025-08" db="UniProtKB">
        <authorList>
            <consortium name="RefSeq"/>
        </authorList>
    </citation>
    <scope>IDENTIFICATION</scope>
    <source>
        <strain evidence="3">15112-1751.03</strain>
        <tissue evidence="3">Whole Adult</tissue>
    </source>
</reference>
<dbReference type="Proteomes" id="UP000515160">
    <property type="component" value="Chromosome 3"/>
</dbReference>
<accession>A0A6P8XDC8</accession>
<dbReference type="GO" id="GO:0140560">
    <property type="term" value="F:xylosyl alpha-1,3-xylosyltransferase activity"/>
    <property type="evidence" value="ECO:0007669"/>
    <property type="project" value="TreeGrafter"/>
</dbReference>
<keyword evidence="1" id="KW-0812">Transmembrane</keyword>
<dbReference type="SUPFAM" id="SSF53448">
    <property type="entry name" value="Nucleotide-diphospho-sugar transferases"/>
    <property type="match status" value="1"/>
</dbReference>
<gene>
    <name evidence="3" type="primary">LOC117571448</name>
</gene>
<dbReference type="AlphaFoldDB" id="A0A6P8XDC8"/>
<dbReference type="RefSeq" id="XP_034109485.1">
    <property type="nucleotide sequence ID" value="XM_034253594.2"/>
</dbReference>
<evidence type="ECO:0000313" key="2">
    <source>
        <dbReference type="Proteomes" id="UP000515160"/>
    </source>
</evidence>